<dbReference type="Pfam" id="PF00392">
    <property type="entry name" value="GntR"/>
    <property type="match status" value="1"/>
</dbReference>
<keyword evidence="1" id="KW-0805">Transcription regulation</keyword>
<evidence type="ECO:0000256" key="1">
    <source>
        <dbReference type="ARBA" id="ARBA00023015"/>
    </source>
</evidence>
<dbReference type="InterPro" id="IPR000524">
    <property type="entry name" value="Tscrpt_reg_HTH_GntR"/>
</dbReference>
<evidence type="ECO:0000313" key="6">
    <source>
        <dbReference type="Proteomes" id="UP000831963"/>
    </source>
</evidence>
<feature type="domain" description="HTH gntR-type" evidence="4">
    <location>
        <begin position="11"/>
        <end position="79"/>
    </location>
</feature>
<sequence length="129" mass="13434">MLIRVDIDSTRPLYDQVAASVRADILSGTLHPGDRLPSAKEVAAALDINQHTVLHAYQGLRDEGLLDLRRGRGAVVAASAAPLAELASDVAELVQRAARLGVSSDTLAALIRSHRAGTPGTAGPEEVAP</sequence>
<evidence type="ECO:0000313" key="5">
    <source>
        <dbReference type="EMBL" id="UPL15079.1"/>
    </source>
</evidence>
<accession>A0ABY4IQJ9</accession>
<dbReference type="RefSeq" id="WP_247632631.1">
    <property type="nucleotide sequence ID" value="NZ_CP078077.1"/>
</dbReference>
<evidence type="ECO:0000256" key="2">
    <source>
        <dbReference type="ARBA" id="ARBA00023125"/>
    </source>
</evidence>
<dbReference type="PANTHER" id="PTHR38445">
    <property type="entry name" value="HTH-TYPE TRANSCRIPTIONAL REPRESSOR YTRA"/>
    <property type="match status" value="1"/>
</dbReference>
<dbReference type="EMBL" id="CP078077">
    <property type="protein sequence ID" value="UPL15079.1"/>
    <property type="molecule type" value="Genomic_DNA"/>
</dbReference>
<evidence type="ECO:0000256" key="3">
    <source>
        <dbReference type="ARBA" id="ARBA00023163"/>
    </source>
</evidence>
<dbReference type="InterPro" id="IPR036390">
    <property type="entry name" value="WH_DNA-bd_sf"/>
</dbReference>
<dbReference type="PROSITE" id="PS50949">
    <property type="entry name" value="HTH_GNTR"/>
    <property type="match status" value="1"/>
</dbReference>
<dbReference type="PANTHER" id="PTHR38445:SF7">
    <property type="entry name" value="GNTR-FAMILY TRANSCRIPTIONAL REGULATOR"/>
    <property type="match status" value="1"/>
</dbReference>
<gene>
    <name evidence="5" type="ORF">KV396_11565</name>
</gene>
<dbReference type="SMART" id="SM00345">
    <property type="entry name" value="HTH_GNTR"/>
    <property type="match status" value="1"/>
</dbReference>
<proteinExistence type="predicted"/>
<dbReference type="CDD" id="cd07377">
    <property type="entry name" value="WHTH_GntR"/>
    <property type="match status" value="1"/>
</dbReference>
<reference evidence="5 6" key="1">
    <citation type="submission" date="2021-06" db="EMBL/GenBank/DDBJ databases">
        <title>Genome-based taxonomic framework of Microbacterium strains isolated from marine environment, the description of four new species and reclassification of four preexisting species.</title>
        <authorList>
            <person name="Lee S.D."/>
            <person name="Kim S.-M."/>
            <person name="Byeon Y.-S."/>
            <person name="Yang H.L."/>
            <person name="Kim I.S."/>
        </authorList>
    </citation>
    <scope>NUCLEOTIDE SEQUENCE [LARGE SCALE GENOMIC DNA]</scope>
    <source>
        <strain evidence="5 6">SSW1-36</strain>
    </source>
</reference>
<dbReference type="Gene3D" id="1.10.10.10">
    <property type="entry name" value="Winged helix-like DNA-binding domain superfamily/Winged helix DNA-binding domain"/>
    <property type="match status" value="1"/>
</dbReference>
<keyword evidence="2" id="KW-0238">DNA-binding</keyword>
<keyword evidence="6" id="KW-1185">Reference proteome</keyword>
<dbReference type="Proteomes" id="UP000831963">
    <property type="component" value="Chromosome"/>
</dbReference>
<name>A0ABY4IQJ9_9MICO</name>
<dbReference type="SUPFAM" id="SSF46785">
    <property type="entry name" value="Winged helix' DNA-binding domain"/>
    <property type="match status" value="1"/>
</dbReference>
<evidence type="ECO:0000259" key="4">
    <source>
        <dbReference type="PROSITE" id="PS50949"/>
    </source>
</evidence>
<keyword evidence="3" id="KW-0804">Transcription</keyword>
<dbReference type="InterPro" id="IPR036388">
    <property type="entry name" value="WH-like_DNA-bd_sf"/>
</dbReference>
<organism evidence="5 6">
    <name type="scientific">Microbacterium galbinum</name>
    <dbReference type="NCBI Taxonomy" id="2851646"/>
    <lineage>
        <taxon>Bacteria</taxon>
        <taxon>Bacillati</taxon>
        <taxon>Actinomycetota</taxon>
        <taxon>Actinomycetes</taxon>
        <taxon>Micrococcales</taxon>
        <taxon>Microbacteriaceae</taxon>
        <taxon>Microbacterium</taxon>
    </lineage>
</organism>
<protein>
    <submittedName>
        <fullName evidence="5">GntR family transcriptional regulator</fullName>
    </submittedName>
</protein>